<evidence type="ECO:0000256" key="2">
    <source>
        <dbReference type="ARBA" id="ARBA00022475"/>
    </source>
</evidence>
<sequence>MLLLIQYTLIFASVLILVALGGCFSEHSGVINIGLEGIMVMGALGGALMMKFLPGGTSPFLIIVLVVLASLALGMLYSLLLAVAAINFKADQTLVGTAMNLLGTAAATVFVKAMNTAESVDNVSSTIQYIEPKKAFLVNIGGFEFNWFMLLALIALVLAYVVLYKTRFGLRLCACGEHPQAADSVGINVYKMRYAGVLISGMLGGLGGIVYITAGVSEWKFENGVAGFGFLALAVMIFGQWKPTRIALAALLFGLFRALANVYTGFDFLNALQLPSSVYNMLPYIISLVVLAFTSQNSRAPKAEGIPYDKGQR</sequence>
<feature type="transmembrane region" description="Helical" evidence="6">
    <location>
        <begin position="246"/>
        <end position="266"/>
    </location>
</feature>
<proteinExistence type="predicted"/>
<gene>
    <name evidence="7" type="ORF">H9841_11450</name>
</gene>
<dbReference type="PANTHER" id="PTHR43370:SF1">
    <property type="entry name" value="GUANOSINE ABC TRANSPORTER PERMEASE PROTEIN NUPQ"/>
    <property type="match status" value="1"/>
</dbReference>
<name>A0A9D1YAX7_9FIRM</name>
<evidence type="ECO:0000313" key="7">
    <source>
        <dbReference type="EMBL" id="HIY22500.1"/>
    </source>
</evidence>
<evidence type="ECO:0000256" key="3">
    <source>
        <dbReference type="ARBA" id="ARBA00022692"/>
    </source>
</evidence>
<dbReference type="PANTHER" id="PTHR43370">
    <property type="entry name" value="SUGAR ABC TRANSPORTER INTEGRAL MEMBRANE PROTEIN-RELATED"/>
    <property type="match status" value="1"/>
</dbReference>
<reference evidence="7" key="2">
    <citation type="submission" date="2021-04" db="EMBL/GenBank/DDBJ databases">
        <authorList>
            <person name="Gilroy R."/>
        </authorList>
    </citation>
    <scope>NUCLEOTIDE SEQUENCE</scope>
    <source>
        <strain evidence="7">ChiBcec16_6824</strain>
    </source>
</reference>
<evidence type="ECO:0000256" key="4">
    <source>
        <dbReference type="ARBA" id="ARBA00022989"/>
    </source>
</evidence>
<evidence type="ECO:0000256" key="1">
    <source>
        <dbReference type="ARBA" id="ARBA00004651"/>
    </source>
</evidence>
<dbReference type="EMBL" id="DXDX01000206">
    <property type="protein sequence ID" value="HIY22500.1"/>
    <property type="molecule type" value="Genomic_DNA"/>
</dbReference>
<accession>A0A9D1YAX7</accession>
<feature type="transmembrane region" description="Helical" evidence="6">
    <location>
        <begin position="35"/>
        <end position="53"/>
    </location>
</feature>
<keyword evidence="5 6" id="KW-0472">Membrane</keyword>
<organism evidence="7 8">
    <name type="scientific">Candidatus Flavonifractor merdigallinarum</name>
    <dbReference type="NCBI Taxonomy" id="2838589"/>
    <lineage>
        <taxon>Bacteria</taxon>
        <taxon>Bacillati</taxon>
        <taxon>Bacillota</taxon>
        <taxon>Clostridia</taxon>
        <taxon>Eubacteriales</taxon>
        <taxon>Oscillospiraceae</taxon>
        <taxon>Flavonifractor</taxon>
    </lineage>
</organism>
<dbReference type="Pfam" id="PF02653">
    <property type="entry name" value="BPD_transp_2"/>
    <property type="match status" value="1"/>
</dbReference>
<dbReference type="GO" id="GO:0022857">
    <property type="term" value="F:transmembrane transporter activity"/>
    <property type="evidence" value="ECO:0007669"/>
    <property type="project" value="InterPro"/>
</dbReference>
<feature type="transmembrane region" description="Helical" evidence="6">
    <location>
        <begin position="60"/>
        <end position="86"/>
    </location>
</feature>
<evidence type="ECO:0000256" key="6">
    <source>
        <dbReference type="SAM" id="Phobius"/>
    </source>
</evidence>
<dbReference type="InterPro" id="IPR001851">
    <property type="entry name" value="ABC_transp_permease"/>
</dbReference>
<evidence type="ECO:0000256" key="5">
    <source>
        <dbReference type="ARBA" id="ARBA00023136"/>
    </source>
</evidence>
<comment type="subcellular location">
    <subcellularLocation>
        <location evidence="1">Cell membrane</location>
        <topology evidence="1">Multi-pass membrane protein</topology>
    </subcellularLocation>
</comment>
<dbReference type="Proteomes" id="UP000823868">
    <property type="component" value="Unassembled WGS sequence"/>
</dbReference>
<feature type="transmembrane region" description="Helical" evidence="6">
    <location>
        <begin position="278"/>
        <end position="294"/>
    </location>
</feature>
<feature type="transmembrane region" description="Helical" evidence="6">
    <location>
        <begin position="145"/>
        <end position="163"/>
    </location>
</feature>
<evidence type="ECO:0000313" key="8">
    <source>
        <dbReference type="Proteomes" id="UP000823868"/>
    </source>
</evidence>
<comment type="caution">
    <text evidence="7">The sequence shown here is derived from an EMBL/GenBank/DDBJ whole genome shotgun (WGS) entry which is preliminary data.</text>
</comment>
<dbReference type="CDD" id="cd06580">
    <property type="entry name" value="TM_PBP1_transp_TpRbsC_like"/>
    <property type="match status" value="1"/>
</dbReference>
<keyword evidence="4 6" id="KW-1133">Transmembrane helix</keyword>
<keyword evidence="3 6" id="KW-0812">Transmembrane</keyword>
<keyword evidence="2" id="KW-1003">Cell membrane</keyword>
<dbReference type="GO" id="GO:0005886">
    <property type="term" value="C:plasma membrane"/>
    <property type="evidence" value="ECO:0007669"/>
    <property type="project" value="UniProtKB-SubCell"/>
</dbReference>
<reference evidence="7" key="1">
    <citation type="journal article" date="2021" name="PeerJ">
        <title>Extensive microbial diversity within the chicken gut microbiome revealed by metagenomics and culture.</title>
        <authorList>
            <person name="Gilroy R."/>
            <person name="Ravi A."/>
            <person name="Getino M."/>
            <person name="Pursley I."/>
            <person name="Horton D.L."/>
            <person name="Alikhan N.F."/>
            <person name="Baker D."/>
            <person name="Gharbi K."/>
            <person name="Hall N."/>
            <person name="Watson M."/>
            <person name="Adriaenssens E.M."/>
            <person name="Foster-Nyarko E."/>
            <person name="Jarju S."/>
            <person name="Secka A."/>
            <person name="Antonio M."/>
            <person name="Oren A."/>
            <person name="Chaudhuri R.R."/>
            <person name="La Ragione R."/>
            <person name="Hildebrand F."/>
            <person name="Pallen M.J."/>
        </authorList>
    </citation>
    <scope>NUCLEOTIDE SEQUENCE</scope>
    <source>
        <strain evidence="7">ChiBcec16_6824</strain>
    </source>
</reference>
<feature type="transmembrane region" description="Helical" evidence="6">
    <location>
        <begin position="220"/>
        <end position="239"/>
    </location>
</feature>
<protein>
    <submittedName>
        <fullName evidence="7">ABC transporter permease</fullName>
    </submittedName>
</protein>
<dbReference type="AlphaFoldDB" id="A0A9D1YAX7"/>
<feature type="transmembrane region" description="Helical" evidence="6">
    <location>
        <begin position="194"/>
        <end position="214"/>
    </location>
</feature>